<accession>A0A3S9AAG7</accession>
<dbReference type="KEGG" id="palb:EJC50_25250"/>
<evidence type="ECO:0000313" key="3">
    <source>
        <dbReference type="Proteomes" id="UP000272528"/>
    </source>
</evidence>
<dbReference type="Proteomes" id="UP000272528">
    <property type="component" value="Chromosome"/>
</dbReference>
<organism evidence="2 3">
    <name type="scientific">Paenibacillus albus</name>
    <dbReference type="NCBI Taxonomy" id="2495582"/>
    <lineage>
        <taxon>Bacteria</taxon>
        <taxon>Bacillati</taxon>
        <taxon>Bacillota</taxon>
        <taxon>Bacilli</taxon>
        <taxon>Bacillales</taxon>
        <taxon>Paenibacillaceae</taxon>
        <taxon>Paenibacillus</taxon>
    </lineage>
</organism>
<keyword evidence="2" id="KW-0378">Hydrolase</keyword>
<dbReference type="PANTHER" id="PTHR43265">
    <property type="entry name" value="ESTERASE ESTD"/>
    <property type="match status" value="1"/>
</dbReference>
<dbReference type="PANTHER" id="PTHR43265:SF1">
    <property type="entry name" value="ESTERASE ESTD"/>
    <property type="match status" value="1"/>
</dbReference>
<dbReference type="Pfam" id="PF12146">
    <property type="entry name" value="Hydrolase_4"/>
    <property type="match status" value="1"/>
</dbReference>
<keyword evidence="3" id="KW-1185">Reference proteome</keyword>
<gene>
    <name evidence="2" type="ORF">EJC50_25250</name>
</gene>
<dbReference type="Gene3D" id="3.40.50.1820">
    <property type="entry name" value="alpha/beta hydrolase"/>
    <property type="match status" value="1"/>
</dbReference>
<dbReference type="InterPro" id="IPR022742">
    <property type="entry name" value="Hydrolase_4"/>
</dbReference>
<dbReference type="SUPFAM" id="SSF53474">
    <property type="entry name" value="alpha/beta-Hydrolases"/>
    <property type="match status" value="1"/>
</dbReference>
<protein>
    <submittedName>
        <fullName evidence="2">Alpha/beta fold hydrolase</fullName>
    </submittedName>
</protein>
<reference evidence="3" key="1">
    <citation type="submission" date="2018-12" db="EMBL/GenBank/DDBJ databases">
        <title>Genome sequence of Peanibacillus sp.</title>
        <authorList>
            <person name="Subramani G."/>
            <person name="Srinivasan S."/>
            <person name="Kim M.K."/>
        </authorList>
    </citation>
    <scope>NUCLEOTIDE SEQUENCE [LARGE SCALE GENOMIC DNA]</scope>
    <source>
        <strain evidence="3">18JY67-1</strain>
    </source>
</reference>
<name>A0A3S9AAG7_9BACL</name>
<dbReference type="RefSeq" id="WP_126018518.1">
    <property type="nucleotide sequence ID" value="NZ_CP034437.1"/>
</dbReference>
<dbReference type="OrthoDB" id="9809549at2"/>
<proteinExistence type="predicted"/>
<evidence type="ECO:0000259" key="1">
    <source>
        <dbReference type="Pfam" id="PF12146"/>
    </source>
</evidence>
<dbReference type="EMBL" id="CP034437">
    <property type="protein sequence ID" value="AZN42626.1"/>
    <property type="molecule type" value="Genomic_DNA"/>
</dbReference>
<feature type="domain" description="Serine aminopeptidase S33" evidence="1">
    <location>
        <begin position="52"/>
        <end position="273"/>
    </location>
</feature>
<dbReference type="InterPro" id="IPR029058">
    <property type="entry name" value="AB_hydrolase_fold"/>
</dbReference>
<evidence type="ECO:0000313" key="2">
    <source>
        <dbReference type="EMBL" id="AZN42626.1"/>
    </source>
</evidence>
<dbReference type="InterPro" id="IPR053145">
    <property type="entry name" value="AB_hydrolase_Est10"/>
</dbReference>
<dbReference type="GO" id="GO:0052689">
    <property type="term" value="F:carboxylic ester hydrolase activity"/>
    <property type="evidence" value="ECO:0007669"/>
    <property type="project" value="TreeGrafter"/>
</dbReference>
<sequence>MLEQITVMAKAAYPLEGILTIPDSYTDKVPAVIFVHGSGPLDKDATVGANKLFLDLAEGLANQGIASLRYDKRTFAYGKQMVQELGGKLAVKEEVIEDAIAAIDMLKNDSRVDKNRIFLVGHSLGGTLAPRIDAEGGDVAGLVILAGTSRTLEEVILNQNEDAIKQLGASQQELALKQVKELQDKFDAISNMTDEMAQQTILFGSVYAWYFKEMNQHPLKDYISQSKKPIFIVQGDKDVQVSVEKDFNRYREILKDHPDVTFKLYSGLNHMFMPSVFGTLKEIWDEYNTPQTVDRTVIEDIAKWILSIRLSK</sequence>
<dbReference type="AlphaFoldDB" id="A0A3S9AAG7"/>